<proteinExistence type="predicted"/>
<name>A0A6B2LXP8_9BACT</name>
<dbReference type="InterPro" id="IPR043425">
    <property type="entry name" value="NusG-like"/>
</dbReference>
<gene>
    <name evidence="5" type="ORF">G0Q06_01220</name>
</gene>
<evidence type="ECO:0000256" key="2">
    <source>
        <dbReference type="ARBA" id="ARBA00023015"/>
    </source>
</evidence>
<reference evidence="5 6" key="1">
    <citation type="submission" date="2020-02" db="EMBL/GenBank/DDBJ databases">
        <title>Albibacoteraceae fam. nov., the first described family within the subdivision 4 Verrucomicrobia.</title>
        <authorList>
            <person name="Xi F."/>
        </authorList>
    </citation>
    <scope>NUCLEOTIDE SEQUENCE [LARGE SCALE GENOMIC DNA]</scope>
    <source>
        <strain evidence="5 6">CK1056</strain>
    </source>
</reference>
<dbReference type="SUPFAM" id="SSF82679">
    <property type="entry name" value="N-utilization substance G protein NusG, N-terminal domain"/>
    <property type="match status" value="1"/>
</dbReference>
<keyword evidence="3" id="KW-0804">Transcription</keyword>
<comment type="caution">
    <text evidence="5">The sequence shown here is derived from an EMBL/GenBank/DDBJ whole genome shotgun (WGS) entry which is preliminary data.</text>
</comment>
<dbReference type="Proteomes" id="UP000478417">
    <property type="component" value="Unassembled WGS sequence"/>
</dbReference>
<dbReference type="AlphaFoldDB" id="A0A6B2LXP8"/>
<evidence type="ECO:0000256" key="3">
    <source>
        <dbReference type="ARBA" id="ARBA00023163"/>
    </source>
</evidence>
<dbReference type="RefSeq" id="WP_163961647.1">
    <property type="nucleotide sequence ID" value="NZ_JAAGNX010000001.1"/>
</dbReference>
<evidence type="ECO:0000259" key="4">
    <source>
        <dbReference type="Pfam" id="PF02357"/>
    </source>
</evidence>
<dbReference type="PANTHER" id="PTHR30265">
    <property type="entry name" value="RHO-INTERACTING TRANSCRIPTION TERMINATION FACTOR NUSG"/>
    <property type="match status" value="1"/>
</dbReference>
<dbReference type="InterPro" id="IPR008991">
    <property type="entry name" value="Translation_prot_SH3-like_sf"/>
</dbReference>
<evidence type="ECO:0000313" key="6">
    <source>
        <dbReference type="Proteomes" id="UP000478417"/>
    </source>
</evidence>
<evidence type="ECO:0000256" key="1">
    <source>
        <dbReference type="ARBA" id="ARBA00022814"/>
    </source>
</evidence>
<sequence>MPDFSKSPPGWYCFKALPKKEHIASELLRREAELETLCPRIAYQKKTKRGKVRFVECLFPGYVFIRADLTESYRRIRSTQGIRDVVAFGGRCPQIPDAFIEELRSRLDSENLKAIPDPVVKKGHEVTILEGPFKEWNAIVTGELDGQQRIGLLLDFLGRQMEIRVPVEDVIVDSETPQGRVWED</sequence>
<dbReference type="InterPro" id="IPR036735">
    <property type="entry name" value="NGN_dom_sf"/>
</dbReference>
<dbReference type="GO" id="GO:0031564">
    <property type="term" value="P:transcription antitermination"/>
    <property type="evidence" value="ECO:0007669"/>
    <property type="project" value="UniProtKB-KW"/>
</dbReference>
<dbReference type="PANTHER" id="PTHR30265:SF7">
    <property type="entry name" value="TRANSCRIPTION ANTITERMINATION PROTEIN RFAH"/>
    <property type="match status" value="1"/>
</dbReference>
<keyword evidence="6" id="KW-1185">Reference proteome</keyword>
<keyword evidence="2" id="KW-0805">Transcription regulation</keyword>
<dbReference type="Gene3D" id="3.30.70.940">
    <property type="entry name" value="NusG, N-terminal domain"/>
    <property type="match status" value="1"/>
</dbReference>
<dbReference type="SUPFAM" id="SSF50104">
    <property type="entry name" value="Translation proteins SH3-like domain"/>
    <property type="match status" value="1"/>
</dbReference>
<protein>
    <recommendedName>
        <fullName evidence="4">NusG-like N-terminal domain-containing protein</fullName>
    </recommendedName>
</protein>
<accession>A0A6B2LXP8</accession>
<dbReference type="EMBL" id="JAAGNX010000001">
    <property type="protein sequence ID" value="NDV61063.1"/>
    <property type="molecule type" value="Genomic_DNA"/>
</dbReference>
<keyword evidence="1" id="KW-0889">Transcription antitermination</keyword>
<evidence type="ECO:0000313" key="5">
    <source>
        <dbReference type="EMBL" id="NDV61063.1"/>
    </source>
</evidence>
<dbReference type="InterPro" id="IPR006645">
    <property type="entry name" value="NGN-like_dom"/>
</dbReference>
<dbReference type="GO" id="GO:0006354">
    <property type="term" value="P:DNA-templated transcription elongation"/>
    <property type="evidence" value="ECO:0007669"/>
    <property type="project" value="InterPro"/>
</dbReference>
<dbReference type="GO" id="GO:0005829">
    <property type="term" value="C:cytosol"/>
    <property type="evidence" value="ECO:0007669"/>
    <property type="project" value="TreeGrafter"/>
</dbReference>
<feature type="domain" description="NusG-like N-terminal" evidence="4">
    <location>
        <begin position="11"/>
        <end position="103"/>
    </location>
</feature>
<organism evidence="5 6">
    <name type="scientific">Oceanipulchritudo coccoides</name>
    <dbReference type="NCBI Taxonomy" id="2706888"/>
    <lineage>
        <taxon>Bacteria</taxon>
        <taxon>Pseudomonadati</taxon>
        <taxon>Verrucomicrobiota</taxon>
        <taxon>Opitutia</taxon>
        <taxon>Puniceicoccales</taxon>
        <taxon>Oceanipulchritudinaceae</taxon>
        <taxon>Oceanipulchritudo</taxon>
    </lineage>
</organism>
<dbReference type="Pfam" id="PF02357">
    <property type="entry name" value="NusG"/>
    <property type="match status" value="1"/>
</dbReference>